<evidence type="ECO:0000313" key="3">
    <source>
        <dbReference type="Proteomes" id="UP000297391"/>
    </source>
</evidence>
<dbReference type="Gene3D" id="3.40.50.1820">
    <property type="entry name" value="alpha/beta hydrolase"/>
    <property type="match status" value="1"/>
</dbReference>
<reference evidence="2 3" key="1">
    <citation type="journal article" date="2019" name="Syst. Appl. Microbiol.">
        <title>New species of pathogenic Pseudomonas isolated from citrus in Tunisia: Proposal of Pseudomonas kairouanensis sp. nov. and Pseudomonas nabeulensis sp. nov.</title>
        <authorList>
            <person name="Oueslati M."/>
            <person name="Mulet M."/>
            <person name="Gomila M."/>
            <person name="Berge O."/>
            <person name="Hajlaoui M.R."/>
            <person name="Lalucat J."/>
            <person name="Sadfi-Zouaoui N."/>
            <person name="Garcia-Valdes E."/>
        </authorList>
    </citation>
    <scope>NUCLEOTIDE SEQUENCE [LARGE SCALE GENOMIC DNA]</scope>
    <source>
        <strain evidence="2 3">KC12</strain>
    </source>
</reference>
<protein>
    <submittedName>
        <fullName evidence="2">Alpha/beta fold hydrolase</fullName>
    </submittedName>
</protein>
<evidence type="ECO:0000259" key="1">
    <source>
        <dbReference type="Pfam" id="PF12146"/>
    </source>
</evidence>
<feature type="domain" description="Serine aminopeptidase S33" evidence="1">
    <location>
        <begin position="33"/>
        <end position="263"/>
    </location>
</feature>
<dbReference type="RefSeq" id="WP_135290950.1">
    <property type="nucleotide sequence ID" value="NZ_QUZU01000030.1"/>
</dbReference>
<dbReference type="Pfam" id="PF12146">
    <property type="entry name" value="Hydrolase_4"/>
    <property type="match status" value="1"/>
</dbReference>
<keyword evidence="3" id="KW-1185">Reference proteome</keyword>
<dbReference type="InterPro" id="IPR029058">
    <property type="entry name" value="AB_hydrolase_fold"/>
</dbReference>
<dbReference type="EMBL" id="QUZU01000030">
    <property type="protein sequence ID" value="TFY86697.1"/>
    <property type="molecule type" value="Genomic_DNA"/>
</dbReference>
<dbReference type="PANTHER" id="PTHR11614">
    <property type="entry name" value="PHOSPHOLIPASE-RELATED"/>
    <property type="match status" value="1"/>
</dbReference>
<dbReference type="InterPro" id="IPR051044">
    <property type="entry name" value="MAG_DAG_Lipase"/>
</dbReference>
<dbReference type="OrthoDB" id="9806902at2"/>
<keyword evidence="2" id="KW-0378">Hydrolase</keyword>
<name>A0A4Z0AJV9_9PSED</name>
<evidence type="ECO:0000313" key="2">
    <source>
        <dbReference type="EMBL" id="TFY86697.1"/>
    </source>
</evidence>
<accession>A0A4Z0AJV9</accession>
<organism evidence="2 3">
    <name type="scientific">Pseudomonas kairouanensis</name>
    <dbReference type="NCBI Taxonomy" id="2293832"/>
    <lineage>
        <taxon>Bacteria</taxon>
        <taxon>Pseudomonadati</taxon>
        <taxon>Pseudomonadota</taxon>
        <taxon>Gammaproteobacteria</taxon>
        <taxon>Pseudomonadales</taxon>
        <taxon>Pseudomonadaceae</taxon>
        <taxon>Pseudomonas</taxon>
    </lineage>
</organism>
<dbReference type="Proteomes" id="UP000297391">
    <property type="component" value="Unassembled WGS sequence"/>
</dbReference>
<sequence length="292" mass="32869">MNMHLLQHSIAREVHYLAQAERRMALHVWRPQRPEGAILYFHGLQSHAGWLWAVGNAFANLGIAFYALDREGCGISSGQKHGFPDIKTLHDDARAAIEHIRQEVPEEIALCLFGHCLGGSVLAAIASWPESQLRYDNLVICSAWLGKMHDRLSERERAGIEMDDRQSLWDSGLLAEDFTADPHLAEFIRNDALATTHLRHDERKKLLALEKAYLAADAQPIEAPSLFICADKDPLVDVSATVRHFQRLCNDGSTLLVNQDKHYLFFTPAMNQVVRFTADFVKANGRYAYDAA</sequence>
<proteinExistence type="predicted"/>
<dbReference type="GO" id="GO:0016787">
    <property type="term" value="F:hydrolase activity"/>
    <property type="evidence" value="ECO:0007669"/>
    <property type="project" value="UniProtKB-KW"/>
</dbReference>
<dbReference type="SUPFAM" id="SSF53474">
    <property type="entry name" value="alpha/beta-Hydrolases"/>
    <property type="match status" value="1"/>
</dbReference>
<dbReference type="AlphaFoldDB" id="A0A4Z0AJV9"/>
<gene>
    <name evidence="2" type="ORF">DYL59_21320</name>
</gene>
<comment type="caution">
    <text evidence="2">The sequence shown here is derived from an EMBL/GenBank/DDBJ whole genome shotgun (WGS) entry which is preliminary data.</text>
</comment>
<dbReference type="InterPro" id="IPR022742">
    <property type="entry name" value="Hydrolase_4"/>
</dbReference>